<evidence type="ECO:0000256" key="10">
    <source>
        <dbReference type="ARBA" id="ARBA00023303"/>
    </source>
</evidence>
<keyword evidence="6 13" id="KW-0630">Potassium</keyword>
<dbReference type="GO" id="GO:0034702">
    <property type="term" value="C:monoatomic ion channel complex"/>
    <property type="evidence" value="ECO:0007669"/>
    <property type="project" value="UniProtKB-KW"/>
</dbReference>
<dbReference type="InParanoid" id="A0A672F9F1"/>
<sequence>MSLERGEQLIDTSTTTVHTLVKRDEKQGRRLRYMQRDGRFPVVLHTTPGDWSPYVTDIFTTLVEIRWRVMLLVFFLSYILSWLFFGLCYFLIAYVNGDTDDPDSVPCVDNVRTFTGAFLYSMETQATIGYGVRLMTENCVVAIAVLSVQDVFSRLLNTIIIGIVAAKMASARKRAQTVGFSRCAVVNLRDGVLCVSWRLGDFRGNHILEGAVTAQLVRYVKWPLGSVVMSLQDLEIQNRDIVLATPATIVHRMEPGSPLYGLSPDDLLDDDFELVVTFTYTGDSTGILHQTRTSYTPADIRWGQRFQDMLRVGRKHYKVDYSLFNETTWVSVPKLSAEEYHRRGRPAGDDRPLSTTGKTNGHVSQEHVELTSEVMQQTPLEQALRLPIGSPGRWAGSDGGTCF</sequence>
<comment type="catalytic activity">
    <reaction evidence="11">
        <text>K(+)(in) = K(+)(out)</text>
        <dbReference type="Rhea" id="RHEA:29463"/>
        <dbReference type="ChEBI" id="CHEBI:29103"/>
    </reaction>
</comment>
<name>A0A672F9F1_SALFA</name>
<feature type="domain" description="Potassium channel inwardly rectifying transmembrane" evidence="16">
    <location>
        <begin position="34"/>
        <end position="170"/>
    </location>
</feature>
<keyword evidence="4 13" id="KW-0812">Transmembrane</keyword>
<comment type="similarity">
    <text evidence="13">Belongs to the inward rectifier-type potassium channel (TC 1.A.2.1) family.</text>
</comment>
<keyword evidence="8 13" id="KW-0406">Ion transport</keyword>
<dbReference type="InterPro" id="IPR014756">
    <property type="entry name" value="Ig_E-set"/>
</dbReference>
<dbReference type="AlphaFoldDB" id="A0A672F9F1"/>
<evidence type="ECO:0000256" key="11">
    <source>
        <dbReference type="ARBA" id="ARBA00034430"/>
    </source>
</evidence>
<dbReference type="OMA" id="GLCYWLI"/>
<evidence type="ECO:0000256" key="8">
    <source>
        <dbReference type="ARBA" id="ARBA00023065"/>
    </source>
</evidence>
<evidence type="ECO:0000256" key="12">
    <source>
        <dbReference type="PIRSR" id="PIRSR005465-1"/>
    </source>
</evidence>
<feature type="region of interest" description="Disordered" evidence="14">
    <location>
        <begin position="340"/>
        <end position="365"/>
    </location>
</feature>
<feature type="compositionally biased region" description="Basic and acidic residues" evidence="14">
    <location>
        <begin position="340"/>
        <end position="352"/>
    </location>
</feature>
<feature type="site" description="Role in the control of polyamine-mediated channel gating and in the blocking by intracellular magnesium" evidence="12">
    <location>
        <position position="157"/>
    </location>
</feature>
<gene>
    <name evidence="18" type="primary">LOC115386767</name>
</gene>
<dbReference type="Ensembl" id="ENSSFAT00005000719.1">
    <property type="protein sequence ID" value="ENSSFAP00005000690.1"/>
    <property type="gene ID" value="ENSSFAG00005000489.1"/>
</dbReference>
<dbReference type="InterPro" id="IPR041647">
    <property type="entry name" value="IRK_C"/>
</dbReference>
<dbReference type="PIRSF" id="PIRSF005465">
    <property type="entry name" value="GIRK_kir"/>
    <property type="match status" value="1"/>
</dbReference>
<dbReference type="PANTHER" id="PTHR11767">
    <property type="entry name" value="INWARD RECTIFIER POTASSIUM CHANNEL"/>
    <property type="match status" value="1"/>
</dbReference>
<dbReference type="Gene3D" id="2.60.40.1400">
    <property type="entry name" value="G protein-activated inward rectifier potassium channel 1"/>
    <property type="match status" value="1"/>
</dbReference>
<feature type="domain" description="Inward rectifier potassium channel C-terminal" evidence="17">
    <location>
        <begin position="179"/>
        <end position="342"/>
    </location>
</feature>
<dbReference type="InterPro" id="IPR013518">
    <property type="entry name" value="K_chnl_inward-rec_Kir_cyto"/>
</dbReference>
<dbReference type="InterPro" id="IPR016449">
    <property type="entry name" value="K_chnl_inward-rec_Kir"/>
</dbReference>
<evidence type="ECO:0000256" key="15">
    <source>
        <dbReference type="SAM" id="Phobius"/>
    </source>
</evidence>
<evidence type="ECO:0000259" key="17">
    <source>
        <dbReference type="Pfam" id="PF17655"/>
    </source>
</evidence>
<dbReference type="GO" id="GO:0034765">
    <property type="term" value="P:regulation of monoatomic ion transmembrane transport"/>
    <property type="evidence" value="ECO:0007669"/>
    <property type="project" value="TreeGrafter"/>
</dbReference>
<evidence type="ECO:0000256" key="14">
    <source>
        <dbReference type="SAM" id="MobiDB-lite"/>
    </source>
</evidence>
<reference evidence="18" key="1">
    <citation type="submission" date="2019-06" db="EMBL/GenBank/DDBJ databases">
        <authorList>
            <consortium name="Wellcome Sanger Institute Data Sharing"/>
        </authorList>
    </citation>
    <scope>NUCLEOTIDE SEQUENCE [LARGE SCALE GENOMIC DNA]</scope>
</reference>
<evidence type="ECO:0000259" key="16">
    <source>
        <dbReference type="Pfam" id="PF01007"/>
    </source>
</evidence>
<evidence type="ECO:0000256" key="5">
    <source>
        <dbReference type="ARBA" id="ARBA00022882"/>
    </source>
</evidence>
<comment type="subcellular location">
    <subcellularLocation>
        <location evidence="1 13">Membrane</location>
        <topology evidence="1 13">Multi-pass membrane protein</topology>
    </subcellularLocation>
</comment>
<dbReference type="Proteomes" id="UP000472267">
    <property type="component" value="Chromosome 4"/>
</dbReference>
<keyword evidence="7 15" id="KW-1133">Transmembrane helix</keyword>
<dbReference type="SUPFAM" id="SSF81324">
    <property type="entry name" value="Voltage-gated potassium channels"/>
    <property type="match status" value="1"/>
</dbReference>
<dbReference type="PANTHER" id="PTHR11767:SF24">
    <property type="entry name" value="INWARD RECTIFIER POTASSIUM CHANNEL 16"/>
    <property type="match status" value="1"/>
</dbReference>
<dbReference type="FunFam" id="1.10.287.70:FF:000019">
    <property type="entry name" value="G protein-activated inward rectifier potassium channel 1"/>
    <property type="match status" value="1"/>
</dbReference>
<dbReference type="GO" id="GO:0007399">
    <property type="term" value="P:nervous system development"/>
    <property type="evidence" value="ECO:0007669"/>
    <property type="project" value="UniProtKB-ARBA"/>
</dbReference>
<evidence type="ECO:0000256" key="1">
    <source>
        <dbReference type="ARBA" id="ARBA00004141"/>
    </source>
</evidence>
<accession>A0A672F9F1</accession>
<reference evidence="18" key="2">
    <citation type="submission" date="2025-08" db="UniProtKB">
        <authorList>
            <consortium name="Ensembl"/>
        </authorList>
    </citation>
    <scope>IDENTIFICATION</scope>
</reference>
<dbReference type="GO" id="GO:1990573">
    <property type="term" value="P:potassium ion import across plasma membrane"/>
    <property type="evidence" value="ECO:0007669"/>
    <property type="project" value="TreeGrafter"/>
</dbReference>
<keyword evidence="2 13" id="KW-0813">Transport</keyword>
<dbReference type="InterPro" id="IPR040445">
    <property type="entry name" value="Kir_TM"/>
</dbReference>
<dbReference type="FunFam" id="2.60.40.1400:FF:000003">
    <property type="entry name" value="Potassium voltage-gated channel subfamily J member 16"/>
    <property type="match status" value="1"/>
</dbReference>
<keyword evidence="9 15" id="KW-0472">Membrane</keyword>
<evidence type="ECO:0000256" key="7">
    <source>
        <dbReference type="ARBA" id="ARBA00022989"/>
    </source>
</evidence>
<feature type="transmembrane region" description="Helical" evidence="15">
    <location>
        <begin position="69"/>
        <end position="92"/>
    </location>
</feature>
<feature type="compositionally biased region" description="Polar residues" evidence="14">
    <location>
        <begin position="353"/>
        <end position="363"/>
    </location>
</feature>
<protein>
    <submittedName>
        <fullName evidence="18">Inward rectifier potassium channel 16-like</fullName>
    </submittedName>
</protein>
<dbReference type="GO" id="GO:0005242">
    <property type="term" value="F:inward rectifier potassium channel activity"/>
    <property type="evidence" value="ECO:0007669"/>
    <property type="project" value="InterPro"/>
</dbReference>
<evidence type="ECO:0000256" key="6">
    <source>
        <dbReference type="ARBA" id="ARBA00022958"/>
    </source>
</evidence>
<organism evidence="18 19">
    <name type="scientific">Salarias fasciatus</name>
    <name type="common">Jewelled blenny</name>
    <name type="synonym">Blennius fasciatus</name>
    <dbReference type="NCBI Taxonomy" id="181472"/>
    <lineage>
        <taxon>Eukaryota</taxon>
        <taxon>Metazoa</taxon>
        <taxon>Chordata</taxon>
        <taxon>Craniata</taxon>
        <taxon>Vertebrata</taxon>
        <taxon>Euteleostomi</taxon>
        <taxon>Actinopterygii</taxon>
        <taxon>Neopterygii</taxon>
        <taxon>Teleostei</taxon>
        <taxon>Neoteleostei</taxon>
        <taxon>Acanthomorphata</taxon>
        <taxon>Ovalentaria</taxon>
        <taxon>Blenniimorphae</taxon>
        <taxon>Blenniiformes</taxon>
        <taxon>Blennioidei</taxon>
        <taxon>Blenniidae</taxon>
        <taxon>Salariinae</taxon>
        <taxon>Salarias</taxon>
    </lineage>
</organism>
<keyword evidence="3 13" id="KW-0633">Potassium transport</keyword>
<dbReference type="PRINTS" id="PR01320">
    <property type="entry name" value="KIRCHANNEL"/>
</dbReference>
<dbReference type="SUPFAM" id="SSF81296">
    <property type="entry name" value="E set domains"/>
    <property type="match status" value="1"/>
</dbReference>
<keyword evidence="19" id="KW-1185">Reference proteome</keyword>
<dbReference type="Pfam" id="PF01007">
    <property type="entry name" value="IRK"/>
    <property type="match status" value="1"/>
</dbReference>
<evidence type="ECO:0000256" key="2">
    <source>
        <dbReference type="ARBA" id="ARBA00022448"/>
    </source>
</evidence>
<evidence type="ECO:0000313" key="18">
    <source>
        <dbReference type="Ensembl" id="ENSSFAP00005000690.1"/>
    </source>
</evidence>
<dbReference type="Gene3D" id="1.10.287.70">
    <property type="match status" value="1"/>
</dbReference>
<evidence type="ECO:0000313" key="19">
    <source>
        <dbReference type="Proteomes" id="UP000472267"/>
    </source>
</evidence>
<keyword evidence="10 13" id="KW-0407">Ion channel</keyword>
<keyword evidence="5 13" id="KW-0851">Voltage-gated channel</keyword>
<proteinExistence type="inferred from homology"/>
<dbReference type="Pfam" id="PF17655">
    <property type="entry name" value="IRK_C"/>
    <property type="match status" value="1"/>
</dbReference>
<evidence type="ECO:0000256" key="4">
    <source>
        <dbReference type="ARBA" id="ARBA00022692"/>
    </source>
</evidence>
<evidence type="ECO:0000256" key="3">
    <source>
        <dbReference type="ARBA" id="ARBA00022538"/>
    </source>
</evidence>
<evidence type="ECO:0000256" key="9">
    <source>
        <dbReference type="ARBA" id="ARBA00023136"/>
    </source>
</evidence>
<evidence type="ECO:0000256" key="13">
    <source>
        <dbReference type="RuleBase" id="RU003822"/>
    </source>
</evidence>
<reference evidence="18" key="3">
    <citation type="submission" date="2025-09" db="UniProtKB">
        <authorList>
            <consortium name="Ensembl"/>
        </authorList>
    </citation>
    <scope>IDENTIFICATION</scope>
</reference>
<dbReference type="GO" id="GO:0005886">
    <property type="term" value="C:plasma membrane"/>
    <property type="evidence" value="ECO:0007669"/>
    <property type="project" value="TreeGrafter"/>
</dbReference>